<evidence type="ECO:0000313" key="1">
    <source>
        <dbReference type="EMBL" id="CAE7424128.1"/>
    </source>
</evidence>
<dbReference type="Proteomes" id="UP000604046">
    <property type="component" value="Unassembled WGS sequence"/>
</dbReference>
<proteinExistence type="predicted"/>
<sequence>MPWPASTGGLGSPMRDHYLDEIPVITHVAQMMEQCGDNDEDVVGGGGPSGGTGTGAAVVPDNTGGPGSDTCSATVWYTVNQSELHGDWVLKRGNVRACDKRTKECHMFGDIEMGYGNYIDEDDVTCYAKAPQGWFEYRLRPSKLWDERCSGGETKCDFEETENFKAVCQEWCSEENSTRFCSIDISGRKNPCCRRSTTCEDFETAGREYRIFKHQDHYVGMQCDDGSKCLILSWKFNIIGQFPKDVAAEWS</sequence>
<comment type="caution">
    <text evidence="1">The sequence shown here is derived from an EMBL/GenBank/DDBJ whole genome shotgun (WGS) entry which is preliminary data.</text>
</comment>
<organism evidence="1 2">
    <name type="scientific">Symbiodinium natans</name>
    <dbReference type="NCBI Taxonomy" id="878477"/>
    <lineage>
        <taxon>Eukaryota</taxon>
        <taxon>Sar</taxon>
        <taxon>Alveolata</taxon>
        <taxon>Dinophyceae</taxon>
        <taxon>Suessiales</taxon>
        <taxon>Symbiodiniaceae</taxon>
        <taxon>Symbiodinium</taxon>
    </lineage>
</organism>
<accession>A0A812R7T9</accession>
<dbReference type="EMBL" id="CAJNDS010002308">
    <property type="protein sequence ID" value="CAE7424128.1"/>
    <property type="molecule type" value="Genomic_DNA"/>
</dbReference>
<dbReference type="OrthoDB" id="7735550at2759"/>
<protein>
    <submittedName>
        <fullName evidence="1">Uncharacterized protein</fullName>
    </submittedName>
</protein>
<name>A0A812R7T9_9DINO</name>
<evidence type="ECO:0000313" key="2">
    <source>
        <dbReference type="Proteomes" id="UP000604046"/>
    </source>
</evidence>
<reference evidence="1" key="1">
    <citation type="submission" date="2021-02" db="EMBL/GenBank/DDBJ databases">
        <authorList>
            <person name="Dougan E. K."/>
            <person name="Rhodes N."/>
            <person name="Thang M."/>
            <person name="Chan C."/>
        </authorList>
    </citation>
    <scope>NUCLEOTIDE SEQUENCE</scope>
</reference>
<keyword evidence="2" id="KW-1185">Reference proteome</keyword>
<dbReference type="AlphaFoldDB" id="A0A812R7T9"/>
<gene>
    <name evidence="1" type="ORF">SNAT2548_LOCUS23074</name>
</gene>